<dbReference type="RefSeq" id="WP_380902664.1">
    <property type="nucleotide sequence ID" value="NZ_JBHUEG010000007.1"/>
</dbReference>
<dbReference type="PROSITE" id="PS51257">
    <property type="entry name" value="PROKAR_LIPOPROTEIN"/>
    <property type="match status" value="1"/>
</dbReference>
<feature type="compositionally biased region" description="Low complexity" evidence="1">
    <location>
        <begin position="169"/>
        <end position="178"/>
    </location>
</feature>
<evidence type="ECO:0000313" key="4">
    <source>
        <dbReference type="EMBL" id="MFD2547678.1"/>
    </source>
</evidence>
<accession>A0ABW5KH67</accession>
<reference evidence="5" key="1">
    <citation type="journal article" date="2019" name="Int. J. Syst. Evol. Microbiol.">
        <title>The Global Catalogue of Microorganisms (GCM) 10K type strain sequencing project: providing services to taxonomists for standard genome sequencing and annotation.</title>
        <authorList>
            <consortium name="The Broad Institute Genomics Platform"/>
            <consortium name="The Broad Institute Genome Sequencing Center for Infectious Disease"/>
            <person name="Wu L."/>
            <person name="Ma J."/>
        </authorList>
    </citation>
    <scope>NUCLEOTIDE SEQUENCE [LARGE SCALE GENOMIC DNA]</scope>
    <source>
        <strain evidence="5">KCTC 42662</strain>
    </source>
</reference>
<feature type="transmembrane region" description="Helical" evidence="2">
    <location>
        <begin position="184"/>
        <end position="206"/>
    </location>
</feature>
<organism evidence="4 5">
    <name type="scientific">Sphingobacterium suaedae</name>
    <dbReference type="NCBI Taxonomy" id="1686402"/>
    <lineage>
        <taxon>Bacteria</taxon>
        <taxon>Pseudomonadati</taxon>
        <taxon>Bacteroidota</taxon>
        <taxon>Sphingobacteriia</taxon>
        <taxon>Sphingobacteriales</taxon>
        <taxon>Sphingobacteriaceae</taxon>
        <taxon>Sphingobacterium</taxon>
    </lineage>
</organism>
<protein>
    <submittedName>
        <fullName evidence="4">Uncharacterized protein</fullName>
    </submittedName>
</protein>
<dbReference type="Proteomes" id="UP001597545">
    <property type="component" value="Unassembled WGS sequence"/>
</dbReference>
<dbReference type="EMBL" id="JBHULR010000003">
    <property type="protein sequence ID" value="MFD2547678.1"/>
    <property type="molecule type" value="Genomic_DNA"/>
</dbReference>
<name>A0ABW5KH67_9SPHI</name>
<keyword evidence="2" id="KW-0472">Membrane</keyword>
<feature type="compositionally biased region" description="Basic and acidic residues" evidence="1">
    <location>
        <begin position="53"/>
        <end position="66"/>
    </location>
</feature>
<sequence length="212" mass="23369">MRSVSKLLALVVIVAVSASCGLSKKFKSKQAYQLETVNKRDSSEVSSSYSKGQVKEQTTDRGKVVTERTTTTVTEKPSGNSRVVINKDDLKPGENYLLDSAGNQIKAVLDTLGKTLTLDIVTPGEKSTRTTNERITEQKDETNQREENNEEQQNKQVGVTNEQRRNEKSSSAVSNSQPSATGIFSNWIGAAVTVLLVVIGLAWWFFGIRKNR</sequence>
<keyword evidence="2" id="KW-1133">Transmembrane helix</keyword>
<comment type="caution">
    <text evidence="4">The sequence shown here is derived from an EMBL/GenBank/DDBJ whole genome shotgun (WGS) entry which is preliminary data.</text>
</comment>
<feature type="region of interest" description="Disordered" evidence="1">
    <location>
        <begin position="40"/>
        <end position="80"/>
    </location>
</feature>
<proteinExistence type="predicted"/>
<feature type="chain" id="PRO_5046715750" evidence="3">
    <location>
        <begin position="19"/>
        <end position="212"/>
    </location>
</feature>
<keyword evidence="2" id="KW-0812">Transmembrane</keyword>
<evidence type="ECO:0000313" key="5">
    <source>
        <dbReference type="Proteomes" id="UP001597545"/>
    </source>
</evidence>
<feature type="compositionally biased region" description="Basic and acidic residues" evidence="1">
    <location>
        <begin position="126"/>
        <end position="147"/>
    </location>
</feature>
<feature type="signal peptide" evidence="3">
    <location>
        <begin position="1"/>
        <end position="18"/>
    </location>
</feature>
<keyword evidence="5" id="KW-1185">Reference proteome</keyword>
<evidence type="ECO:0000256" key="2">
    <source>
        <dbReference type="SAM" id="Phobius"/>
    </source>
</evidence>
<keyword evidence="3" id="KW-0732">Signal</keyword>
<evidence type="ECO:0000256" key="3">
    <source>
        <dbReference type="SAM" id="SignalP"/>
    </source>
</evidence>
<evidence type="ECO:0000256" key="1">
    <source>
        <dbReference type="SAM" id="MobiDB-lite"/>
    </source>
</evidence>
<feature type="region of interest" description="Disordered" evidence="1">
    <location>
        <begin position="123"/>
        <end position="178"/>
    </location>
</feature>
<gene>
    <name evidence="4" type="ORF">ACFSR5_08480</name>
</gene>